<accession>A0A0P7Y064</accession>
<dbReference type="GO" id="GO:0004888">
    <property type="term" value="F:transmembrane signaling receptor activity"/>
    <property type="evidence" value="ECO:0007669"/>
    <property type="project" value="InterPro"/>
</dbReference>
<evidence type="ECO:0000313" key="8">
    <source>
        <dbReference type="EMBL" id="SCC80717.1"/>
    </source>
</evidence>
<evidence type="ECO:0000259" key="5">
    <source>
        <dbReference type="PROSITE" id="PS50111"/>
    </source>
</evidence>
<evidence type="ECO:0000259" key="6">
    <source>
        <dbReference type="PROSITE" id="PS50885"/>
    </source>
</evidence>
<reference evidence="8 10" key="2">
    <citation type="submission" date="2016-08" db="EMBL/GenBank/DDBJ databases">
        <authorList>
            <person name="Varghese N."/>
            <person name="Submissions Spin"/>
        </authorList>
    </citation>
    <scope>NUCLEOTIDE SEQUENCE [LARGE SCALE GENOMIC DNA]</scope>
    <source>
        <strain evidence="8 10">HL-109</strain>
    </source>
</reference>
<organism evidence="7 9">
    <name type="scientific">Saliniramus fredricksonii</name>
    <dbReference type="NCBI Taxonomy" id="1653334"/>
    <lineage>
        <taxon>Bacteria</taxon>
        <taxon>Pseudomonadati</taxon>
        <taxon>Pseudomonadota</taxon>
        <taxon>Alphaproteobacteria</taxon>
        <taxon>Hyphomicrobiales</taxon>
        <taxon>Salinarimonadaceae</taxon>
        <taxon>Saliniramus</taxon>
    </lineage>
</organism>
<dbReference type="Proteomes" id="UP000182800">
    <property type="component" value="Unassembled WGS sequence"/>
</dbReference>
<dbReference type="EMBL" id="LJSX01000022">
    <property type="protein sequence ID" value="KPQ09739.1"/>
    <property type="molecule type" value="Genomic_DNA"/>
</dbReference>
<protein>
    <submittedName>
        <fullName evidence="7">Chemotaxis signal relay system methyl-accepting signal transducer</fullName>
    </submittedName>
    <submittedName>
        <fullName evidence="8">Methyl-accepting chemotaxis protein</fullName>
    </submittedName>
</protein>
<feature type="transmembrane region" description="Helical" evidence="4">
    <location>
        <begin position="12"/>
        <end position="38"/>
    </location>
</feature>
<dbReference type="STRING" id="1653334.GA0071312_1656"/>
<dbReference type="PROSITE" id="PS50885">
    <property type="entry name" value="HAMP"/>
    <property type="match status" value="1"/>
</dbReference>
<dbReference type="Pfam" id="PF00015">
    <property type="entry name" value="MCPsignal"/>
    <property type="match status" value="1"/>
</dbReference>
<dbReference type="SMART" id="SM00283">
    <property type="entry name" value="MA"/>
    <property type="match status" value="1"/>
</dbReference>
<dbReference type="PRINTS" id="PR00260">
    <property type="entry name" value="CHEMTRNSDUCR"/>
</dbReference>
<dbReference type="PROSITE" id="PS50111">
    <property type="entry name" value="CHEMOTAXIS_TRANSDUC_2"/>
    <property type="match status" value="1"/>
</dbReference>
<evidence type="ECO:0000256" key="1">
    <source>
        <dbReference type="ARBA" id="ARBA00023224"/>
    </source>
</evidence>
<dbReference type="SMART" id="SM00304">
    <property type="entry name" value="HAMP"/>
    <property type="match status" value="1"/>
</dbReference>
<evidence type="ECO:0000313" key="10">
    <source>
        <dbReference type="Proteomes" id="UP000182800"/>
    </source>
</evidence>
<dbReference type="GO" id="GO:0007165">
    <property type="term" value="P:signal transduction"/>
    <property type="evidence" value="ECO:0007669"/>
    <property type="project" value="UniProtKB-KW"/>
</dbReference>
<keyword evidence="4" id="KW-0812">Transmembrane</keyword>
<dbReference type="InterPro" id="IPR004089">
    <property type="entry name" value="MCPsignal_dom"/>
</dbReference>
<dbReference type="EMBL" id="FMBM01000002">
    <property type="protein sequence ID" value="SCC80717.1"/>
    <property type="molecule type" value="Genomic_DNA"/>
</dbReference>
<reference evidence="7 9" key="1">
    <citation type="submission" date="2015-09" db="EMBL/GenBank/DDBJ databases">
        <title>Identification and resolution of microdiversity through metagenomic sequencing of parallel consortia.</title>
        <authorList>
            <person name="Nelson W.C."/>
            <person name="Romine M.F."/>
            <person name="Lindemann S.R."/>
        </authorList>
    </citation>
    <scope>NUCLEOTIDE SEQUENCE [LARGE SCALE GENOMIC DNA]</scope>
    <source>
        <strain evidence="7">HL-109</strain>
    </source>
</reference>
<comment type="caution">
    <text evidence="7">The sequence shown here is derived from an EMBL/GenBank/DDBJ whole genome shotgun (WGS) entry which is preliminary data.</text>
</comment>
<dbReference type="Proteomes" id="UP000050497">
    <property type="component" value="Unassembled WGS sequence"/>
</dbReference>
<feature type="domain" description="HAMP" evidence="6">
    <location>
        <begin position="201"/>
        <end position="254"/>
    </location>
</feature>
<evidence type="ECO:0000313" key="7">
    <source>
        <dbReference type="EMBL" id="KPQ09739.1"/>
    </source>
</evidence>
<keyword evidence="10" id="KW-1185">Reference proteome</keyword>
<dbReference type="OrthoDB" id="8455768at2"/>
<dbReference type="PANTHER" id="PTHR32089">
    <property type="entry name" value="METHYL-ACCEPTING CHEMOTAXIS PROTEIN MCPB"/>
    <property type="match status" value="1"/>
</dbReference>
<evidence type="ECO:0000256" key="2">
    <source>
        <dbReference type="ARBA" id="ARBA00029447"/>
    </source>
</evidence>
<dbReference type="GO" id="GO:0006935">
    <property type="term" value="P:chemotaxis"/>
    <property type="evidence" value="ECO:0007669"/>
    <property type="project" value="InterPro"/>
</dbReference>
<name>A0A0P7Y064_9HYPH</name>
<evidence type="ECO:0000256" key="3">
    <source>
        <dbReference type="PROSITE-ProRule" id="PRU00284"/>
    </source>
</evidence>
<dbReference type="Gene3D" id="1.10.287.950">
    <property type="entry name" value="Methyl-accepting chemotaxis protein"/>
    <property type="match status" value="1"/>
</dbReference>
<comment type="similarity">
    <text evidence="2">Belongs to the methyl-accepting chemotaxis (MCP) protein family.</text>
</comment>
<sequence length="549" mass="56180">MLSKVRNLFNSLSIRIVLVAVAVVAGTLGAAIAGLTIYNAQTSRAEFVQKTDDLTAMVANAAPILVMGNDTTTLSNLLASVARDPDFMHGLVANDFFPLTSIGADGEPSSAFNPQVIEAAVGDMPFDFVADNPVYTLDRGDSLMHVRALRIGSDQRLVGYVAMEFSRARLATGIAAETAAIIAGGLAVLGGVALVLWFALARMMAPLRPITGAVVGLSEGRLDTAIPGQGRRDEIGAIASALKVFRENLADRETLQARRASDEAEKAERQRAVDEAISGFRADVTAALASFESNAGRLDAVSATLSEVAAATASKTRSAAGSSGAASSAVGNAAQATEEMSAAINDVESQVVKIRGDIVGAAGASRETATGMKDLAGTAASIQEVVKLIQAIAEQTNLLALNATIEAARAGEAGKGFAVVAAEVKALAGQTASATDRIVDQVQAILSATDRMVGEMDGIAERMTGIEAFAGAVASSIEQQAVAIGEIASSVAGANASTMEVASDLGEVEQGVVQTEQAVADVNGASGEVAAEARRMRETVDAFLSRVAA</sequence>
<dbReference type="InterPro" id="IPR004090">
    <property type="entry name" value="Chemotax_Me-accpt_rcpt"/>
</dbReference>
<feature type="domain" description="Methyl-accepting transducer" evidence="5">
    <location>
        <begin position="262"/>
        <end position="530"/>
    </location>
</feature>
<dbReference type="Pfam" id="PF00672">
    <property type="entry name" value="HAMP"/>
    <property type="match status" value="1"/>
</dbReference>
<keyword evidence="4" id="KW-0472">Membrane</keyword>
<dbReference type="RefSeq" id="WP_074444575.1">
    <property type="nucleotide sequence ID" value="NZ_FMBM01000002.1"/>
</dbReference>
<dbReference type="GO" id="GO:0016020">
    <property type="term" value="C:membrane"/>
    <property type="evidence" value="ECO:0007669"/>
    <property type="project" value="InterPro"/>
</dbReference>
<feature type="transmembrane region" description="Helical" evidence="4">
    <location>
        <begin position="179"/>
        <end position="200"/>
    </location>
</feature>
<evidence type="ECO:0000313" key="9">
    <source>
        <dbReference type="Proteomes" id="UP000050497"/>
    </source>
</evidence>
<dbReference type="Gene3D" id="1.10.8.500">
    <property type="entry name" value="HAMP domain in histidine kinase"/>
    <property type="match status" value="1"/>
</dbReference>
<dbReference type="SUPFAM" id="SSF58104">
    <property type="entry name" value="Methyl-accepting chemotaxis protein (MCP) signaling domain"/>
    <property type="match status" value="1"/>
</dbReference>
<keyword evidence="1 3" id="KW-0807">Transducer</keyword>
<dbReference type="PANTHER" id="PTHR32089:SF112">
    <property type="entry name" value="LYSOZYME-LIKE PROTEIN-RELATED"/>
    <property type="match status" value="1"/>
</dbReference>
<keyword evidence="4" id="KW-1133">Transmembrane helix</keyword>
<dbReference type="AlphaFoldDB" id="A0A0P7Y064"/>
<dbReference type="CDD" id="cd06225">
    <property type="entry name" value="HAMP"/>
    <property type="match status" value="1"/>
</dbReference>
<dbReference type="InterPro" id="IPR003660">
    <property type="entry name" value="HAMP_dom"/>
</dbReference>
<proteinExistence type="inferred from homology"/>
<evidence type="ECO:0000256" key="4">
    <source>
        <dbReference type="SAM" id="Phobius"/>
    </source>
</evidence>
<gene>
    <name evidence="8" type="ORF">GA0071312_1656</name>
    <name evidence="7" type="ORF">HLUCCO17_13325</name>
</gene>